<proteinExistence type="predicted"/>
<feature type="transmembrane region" description="Helical" evidence="1">
    <location>
        <begin position="70"/>
        <end position="91"/>
    </location>
</feature>
<feature type="transmembrane region" description="Helical" evidence="1">
    <location>
        <begin position="112"/>
        <end position="130"/>
    </location>
</feature>
<keyword evidence="1" id="KW-1133">Transmembrane helix</keyword>
<gene>
    <name evidence="2" type="ORF">HMI46_01705</name>
</gene>
<dbReference type="RefSeq" id="WP_163977071.1">
    <property type="nucleotide sequence ID" value="NZ_JABFOR010000001.1"/>
</dbReference>
<dbReference type="Proteomes" id="UP000552038">
    <property type="component" value="Unassembled WGS sequence"/>
</dbReference>
<feature type="transmembrane region" description="Helical" evidence="1">
    <location>
        <begin position="12"/>
        <end position="32"/>
    </location>
</feature>
<evidence type="ECO:0000256" key="1">
    <source>
        <dbReference type="SAM" id="Phobius"/>
    </source>
</evidence>
<keyword evidence="1" id="KW-0472">Membrane</keyword>
<sequence>MDLTTGMLIRFTKALAVLFFGLYVFLVAFGNITDYNTNFQFVKHVLSMDTTFPDNNIRYRAITGTTLHHIGYIAIIITEAAIALICIWGSLRLFTHLKADSTSFHKAKKVSIIGLILGLCVWFFGFQVIGGEWFGMWMSTEWNGLLTADRLTTFMMGVLIFLTLKNDELNE</sequence>
<keyword evidence="1" id="KW-0812">Transmembrane</keyword>
<name>A0AAP6ZXN7_PAEAL</name>
<evidence type="ECO:0000313" key="2">
    <source>
        <dbReference type="EMBL" id="NOJ69272.1"/>
    </source>
</evidence>
<feature type="transmembrane region" description="Helical" evidence="1">
    <location>
        <begin position="142"/>
        <end position="164"/>
    </location>
</feature>
<evidence type="ECO:0000313" key="3">
    <source>
        <dbReference type="Proteomes" id="UP000552038"/>
    </source>
</evidence>
<accession>A0AAP6ZXN7</accession>
<dbReference type="Pfam" id="PF09933">
    <property type="entry name" value="DUF2165"/>
    <property type="match status" value="1"/>
</dbReference>
<reference evidence="2 3" key="1">
    <citation type="submission" date="2020-05" db="EMBL/GenBank/DDBJ databases">
        <title>Whole genome sequencing and identification of novel metabolites from Paenibacillus alvei strain JR949.</title>
        <authorList>
            <person name="Rajendhran J."/>
            <person name="Sree Pranav P."/>
            <person name="Mahalakshmi B."/>
            <person name="Karthikeyan R."/>
        </authorList>
    </citation>
    <scope>NUCLEOTIDE SEQUENCE [LARGE SCALE GENOMIC DNA]</scope>
    <source>
        <strain evidence="2 3">JR949</strain>
    </source>
</reference>
<comment type="caution">
    <text evidence="2">The sequence shown here is derived from an EMBL/GenBank/DDBJ whole genome shotgun (WGS) entry which is preliminary data.</text>
</comment>
<dbReference type="EMBL" id="JABFOR010000001">
    <property type="protein sequence ID" value="NOJ69272.1"/>
    <property type="molecule type" value="Genomic_DNA"/>
</dbReference>
<dbReference type="AlphaFoldDB" id="A0AAP6ZXN7"/>
<protein>
    <submittedName>
        <fullName evidence="2">DUF2165 domain-containing protein</fullName>
    </submittedName>
</protein>
<dbReference type="InterPro" id="IPR018681">
    <property type="entry name" value="DUF2165_transmembrane"/>
</dbReference>
<organism evidence="2 3">
    <name type="scientific">Paenibacillus alvei</name>
    <name type="common">Bacillus alvei</name>
    <dbReference type="NCBI Taxonomy" id="44250"/>
    <lineage>
        <taxon>Bacteria</taxon>
        <taxon>Bacillati</taxon>
        <taxon>Bacillota</taxon>
        <taxon>Bacilli</taxon>
        <taxon>Bacillales</taxon>
        <taxon>Paenibacillaceae</taxon>
        <taxon>Paenibacillus</taxon>
    </lineage>
</organism>